<keyword evidence="2" id="KW-0472">Membrane</keyword>
<evidence type="ECO:0000313" key="3">
    <source>
        <dbReference type="EMBL" id="GJC87605.1"/>
    </source>
</evidence>
<feature type="transmembrane region" description="Helical" evidence="2">
    <location>
        <begin position="181"/>
        <end position="199"/>
    </location>
</feature>
<gene>
    <name evidence="3" type="ORF">ColLi_10443</name>
</gene>
<dbReference type="AlphaFoldDB" id="A0AA37GUQ7"/>
<dbReference type="EMBL" id="BPPX01000027">
    <property type="protein sequence ID" value="GJC87605.1"/>
    <property type="molecule type" value="Genomic_DNA"/>
</dbReference>
<protein>
    <recommendedName>
        <fullName evidence="5">Heparan-alpha-glucosaminide N-acetyltransferase catalytic domain-containing protein</fullName>
    </recommendedName>
</protein>
<feature type="region of interest" description="Disordered" evidence="1">
    <location>
        <begin position="943"/>
        <end position="966"/>
    </location>
</feature>
<sequence length="966" mass="102579">MDDSSPSTGRDALQKPNLENLRREDASTQPVLPDDEESVTAAESDTTLEQSTSSNGYTTAPKPADSSAAPANGATPETAGNAPPPTRALAPDLLRGLLMMFMAMDHNVIGLNSWPHSTGANHTESDSALIDRWNRPIGYAVRMLSHLCAPGFTFLLGMGVVYFGRSRARLGWPPARMARHFAIRAVVLTAVSTAIGLVLSQGQLWFLNMVLVALAVDYLVVGLLWLAIAETEPMLASALDRSALVDDGDERTPLLARTGHRNPLKRKASARAQSMSWHAHNALLVVLASVTIWWNIWLSPSHGACTASPIASAANGFWRFWFYEVASPHVMSGFPPLAWLSFAILGLLYGRVVLARPLSPTTLASGNVAAGLLFSLLFVLTRVLRVGNLSEGCLQTPDQAAHPEANPYLVSAASFFYVVKYPPDVAFFAYTLSATFFLLAVLGMVPPRFATKWLKVLLAFGTSALFFYLMHLLVLFGLSMLVTLRLFGRENGVPPPMEGRPAVGVDSVLIWWANWALVMAIMYPLCRWYSAFKKTRALGWGYGCTLTDFLLVPLCGRPAAAVTAASGAGVFPVRARVLAAGRPAPSELAAVPAFAGGAAGAAPRAVLGSFFTLVVVGRVGSERVWLSTLRAVRRARPVAGVGGVVCAVAAPLTVLALVLEAGARCVGAVFAGEGAGAGGGAGGGTIGSPDSPDSVGSDSRYSVSIVGSSSGGSWSVSRRAAVHSWTLFRLASSSSSTLSLASLSATLSFVHEDFMICRCASDCLSHLQKRSFDLCHFRSSDPRTSSPSSISSAGGASSIRTFGESCSLSSSAVTARPASKYLPAAEMAISSAASRFDRAVRQTSPCVPRSRRMRSLRSSAAVNARDSASMAALASSSSCICLFMSDSDDSHSWRARSRAASAWSLSRSASSRSVMAHRESWKSMCLPLWPQLRQTSGSIGLHLDSHKRTTQPHVSSGDPLPQGRHF</sequence>
<feature type="transmembrane region" description="Helical" evidence="2">
    <location>
        <begin position="275"/>
        <end position="294"/>
    </location>
</feature>
<keyword evidence="2" id="KW-0812">Transmembrane</keyword>
<feature type="transmembrane region" description="Helical" evidence="2">
    <location>
        <begin position="508"/>
        <end position="526"/>
    </location>
</feature>
<feature type="transmembrane region" description="Helical" evidence="2">
    <location>
        <begin position="638"/>
        <end position="659"/>
    </location>
</feature>
<feature type="compositionally biased region" description="Polar residues" evidence="1">
    <location>
        <begin position="41"/>
        <end position="58"/>
    </location>
</feature>
<dbReference type="Proteomes" id="UP001055172">
    <property type="component" value="Unassembled WGS sequence"/>
</dbReference>
<feature type="transmembrane region" description="Helical" evidence="2">
    <location>
        <begin position="139"/>
        <end position="161"/>
    </location>
</feature>
<feature type="transmembrane region" description="Helical" evidence="2">
    <location>
        <begin position="425"/>
        <end position="445"/>
    </location>
</feature>
<keyword evidence="2" id="KW-1133">Transmembrane helix</keyword>
<evidence type="ECO:0000256" key="2">
    <source>
        <dbReference type="SAM" id="Phobius"/>
    </source>
</evidence>
<name>A0AA37GUQ7_9PEZI</name>
<organism evidence="3 4">
    <name type="scientific">Colletotrichum liriopes</name>
    <dbReference type="NCBI Taxonomy" id="708192"/>
    <lineage>
        <taxon>Eukaryota</taxon>
        <taxon>Fungi</taxon>
        <taxon>Dikarya</taxon>
        <taxon>Ascomycota</taxon>
        <taxon>Pezizomycotina</taxon>
        <taxon>Sordariomycetes</taxon>
        <taxon>Hypocreomycetidae</taxon>
        <taxon>Glomerellales</taxon>
        <taxon>Glomerellaceae</taxon>
        <taxon>Colletotrichum</taxon>
        <taxon>Colletotrichum spaethianum species complex</taxon>
    </lineage>
</organism>
<feature type="transmembrane region" description="Helical" evidence="2">
    <location>
        <begin position="366"/>
        <end position="384"/>
    </location>
</feature>
<feature type="compositionally biased region" description="Low complexity" evidence="1">
    <location>
        <begin position="687"/>
        <end position="699"/>
    </location>
</feature>
<comment type="caution">
    <text evidence="3">The sequence shown here is derived from an EMBL/GenBank/DDBJ whole genome shotgun (WGS) entry which is preliminary data.</text>
</comment>
<dbReference type="PANTHER" id="PTHR40407:SF1">
    <property type="entry name" value="HEPARAN-ALPHA-GLUCOSAMINIDE N-ACETYLTRANSFERASE CATALYTIC DOMAIN-CONTAINING PROTEIN"/>
    <property type="match status" value="1"/>
</dbReference>
<feature type="compositionally biased region" description="Low complexity" evidence="1">
    <location>
        <begin position="60"/>
        <end position="71"/>
    </location>
</feature>
<accession>A0AA37GUQ7</accession>
<evidence type="ECO:0000256" key="1">
    <source>
        <dbReference type="SAM" id="MobiDB-lite"/>
    </source>
</evidence>
<proteinExistence type="predicted"/>
<feature type="region of interest" description="Disordered" evidence="1">
    <location>
        <begin position="680"/>
        <end position="699"/>
    </location>
</feature>
<keyword evidence="4" id="KW-1185">Reference proteome</keyword>
<feature type="region of interest" description="Disordered" evidence="1">
    <location>
        <begin position="1"/>
        <end position="87"/>
    </location>
</feature>
<feature type="transmembrane region" description="Helical" evidence="2">
    <location>
        <begin position="337"/>
        <end position="354"/>
    </location>
</feature>
<feature type="transmembrane region" description="Helical" evidence="2">
    <location>
        <begin position="205"/>
        <end position="228"/>
    </location>
</feature>
<feature type="transmembrane region" description="Helical" evidence="2">
    <location>
        <begin position="457"/>
        <end position="488"/>
    </location>
</feature>
<evidence type="ECO:0008006" key="5">
    <source>
        <dbReference type="Google" id="ProtNLM"/>
    </source>
</evidence>
<dbReference type="PANTHER" id="PTHR40407">
    <property type="entry name" value="MEMBRANE PROTEIN-LIKE PROTEIN"/>
    <property type="match status" value="1"/>
</dbReference>
<reference evidence="3 4" key="1">
    <citation type="submission" date="2021-07" db="EMBL/GenBank/DDBJ databases">
        <title>Genome data of Colletotrichum spaethianum.</title>
        <authorList>
            <person name="Utami Y.D."/>
            <person name="Hiruma K."/>
        </authorList>
    </citation>
    <scope>NUCLEOTIDE SEQUENCE [LARGE SCALE GENOMIC DNA]</scope>
    <source>
        <strain evidence="3 4">MAFF 242679</strain>
    </source>
</reference>
<evidence type="ECO:0000313" key="4">
    <source>
        <dbReference type="Proteomes" id="UP001055172"/>
    </source>
</evidence>